<dbReference type="CDD" id="cd00737">
    <property type="entry name" value="lyz_endolysin_autolysin"/>
    <property type="match status" value="1"/>
</dbReference>
<proteinExistence type="inferred from homology"/>
<dbReference type="EMBL" id="JAIGNO010000007">
    <property type="protein sequence ID" value="MBX7483267.1"/>
    <property type="molecule type" value="Genomic_DNA"/>
</dbReference>
<dbReference type="PANTHER" id="PTHR38107:SF3">
    <property type="entry name" value="LYSOZYME RRRD-RELATED"/>
    <property type="match status" value="1"/>
</dbReference>
<evidence type="ECO:0000256" key="3">
    <source>
        <dbReference type="ARBA" id="ARBA00022638"/>
    </source>
</evidence>
<evidence type="ECO:0000313" key="9">
    <source>
        <dbReference type="Proteomes" id="UP000755104"/>
    </source>
</evidence>
<accession>A0ABS7JE52</accession>
<dbReference type="InterPro" id="IPR002196">
    <property type="entry name" value="Glyco_hydro_24"/>
</dbReference>
<dbReference type="PANTHER" id="PTHR38107">
    <property type="match status" value="1"/>
</dbReference>
<keyword evidence="9" id="KW-1185">Reference proteome</keyword>
<keyword evidence="3 7" id="KW-0081">Bacteriolytic enzyme</keyword>
<evidence type="ECO:0000256" key="1">
    <source>
        <dbReference type="ARBA" id="ARBA00000632"/>
    </source>
</evidence>
<dbReference type="EC" id="3.2.1.17" evidence="7"/>
<gene>
    <name evidence="8" type="ORF">K3174_12065</name>
</gene>
<sequence>MYRKPLFDAVRKLLGRTFSQPEVEALDTAIETMGDLPRIDDCGTLSHSIGPQGIRLIREFEGCARLRPDGLVEAYPDPGTGGSPWTIGWGATGPGIGKGTVWTQQQCDARLALDIERHARDVAEALDGAPTDQAQFDALVSFHYNTGAIGHSTLLKRHLSGDYDAAAKEFGRWNRAAGRVLQGLVRRRAAEAALYRSR</sequence>
<dbReference type="Pfam" id="PF00959">
    <property type="entry name" value="Phage_lysozyme"/>
    <property type="match status" value="1"/>
</dbReference>
<dbReference type="InterPro" id="IPR023347">
    <property type="entry name" value="Lysozyme_dom_sf"/>
</dbReference>
<dbReference type="HAMAP" id="MF_04110">
    <property type="entry name" value="ENDOLYSIN_T4"/>
    <property type="match status" value="1"/>
</dbReference>
<comment type="similarity">
    <text evidence="7">Belongs to the glycosyl hydrolase 24 family.</text>
</comment>
<evidence type="ECO:0000256" key="2">
    <source>
        <dbReference type="ARBA" id="ARBA00022529"/>
    </source>
</evidence>
<organism evidence="8 9">
    <name type="scientific">Qipengyuania qiaonensis</name>
    <dbReference type="NCBI Taxonomy" id="2867240"/>
    <lineage>
        <taxon>Bacteria</taxon>
        <taxon>Pseudomonadati</taxon>
        <taxon>Pseudomonadota</taxon>
        <taxon>Alphaproteobacteria</taxon>
        <taxon>Sphingomonadales</taxon>
        <taxon>Erythrobacteraceae</taxon>
        <taxon>Qipengyuania</taxon>
    </lineage>
</organism>
<dbReference type="InterPro" id="IPR051018">
    <property type="entry name" value="Bacteriophage_GH24"/>
</dbReference>
<evidence type="ECO:0000256" key="6">
    <source>
        <dbReference type="ARBA" id="ARBA00023295"/>
    </source>
</evidence>
<evidence type="ECO:0000256" key="7">
    <source>
        <dbReference type="RuleBase" id="RU003788"/>
    </source>
</evidence>
<dbReference type="Proteomes" id="UP000755104">
    <property type="component" value="Unassembled WGS sequence"/>
</dbReference>
<dbReference type="InterPro" id="IPR034690">
    <property type="entry name" value="Endolysin_T4_type"/>
</dbReference>
<dbReference type="Gene3D" id="1.10.530.40">
    <property type="match status" value="1"/>
</dbReference>
<reference evidence="8 9" key="1">
    <citation type="submission" date="2021-08" db="EMBL/GenBank/DDBJ databases">
        <title>Comparative Genomics Analysis of the Genus Qipengyuania Reveals Extensive Genetic Diversity and Metabolic Versatility, Including the Description of Fifteen Novel Species.</title>
        <authorList>
            <person name="Liu Y."/>
        </authorList>
    </citation>
    <scope>NUCLEOTIDE SEQUENCE [LARGE SCALE GENOMIC DNA]</scope>
    <source>
        <strain evidence="8 9">6D47A</strain>
    </source>
</reference>
<dbReference type="RefSeq" id="WP_221558711.1">
    <property type="nucleotide sequence ID" value="NZ_JAIGNO010000007.1"/>
</dbReference>
<keyword evidence="4 7" id="KW-0378">Hydrolase</keyword>
<comment type="caution">
    <text evidence="8">The sequence shown here is derived from an EMBL/GenBank/DDBJ whole genome shotgun (WGS) entry which is preliminary data.</text>
</comment>
<name>A0ABS7JE52_9SPHN</name>
<keyword evidence="2 7" id="KW-0929">Antimicrobial</keyword>
<evidence type="ECO:0000256" key="4">
    <source>
        <dbReference type="ARBA" id="ARBA00022801"/>
    </source>
</evidence>
<comment type="catalytic activity">
    <reaction evidence="1 7">
        <text>Hydrolysis of (1-&gt;4)-beta-linkages between N-acetylmuramic acid and N-acetyl-D-glucosamine residues in a peptidoglycan and between N-acetyl-D-glucosamine residues in chitodextrins.</text>
        <dbReference type="EC" id="3.2.1.17"/>
    </reaction>
</comment>
<dbReference type="InterPro" id="IPR033907">
    <property type="entry name" value="Endolysin_autolysin"/>
</dbReference>
<keyword evidence="6 7" id="KW-0326">Glycosidase</keyword>
<dbReference type="SUPFAM" id="SSF53955">
    <property type="entry name" value="Lysozyme-like"/>
    <property type="match status" value="1"/>
</dbReference>
<evidence type="ECO:0000256" key="5">
    <source>
        <dbReference type="ARBA" id="ARBA00023200"/>
    </source>
</evidence>
<dbReference type="InterPro" id="IPR023346">
    <property type="entry name" value="Lysozyme-like_dom_sf"/>
</dbReference>
<evidence type="ECO:0000313" key="8">
    <source>
        <dbReference type="EMBL" id="MBX7483267.1"/>
    </source>
</evidence>
<keyword evidence="5" id="KW-1035">Host cytoplasm</keyword>
<protein>
    <recommendedName>
        <fullName evidence="7">Lysozyme</fullName>
        <ecNumber evidence="7">3.2.1.17</ecNumber>
    </recommendedName>
</protein>